<dbReference type="EMBL" id="CP003696">
    <property type="protein sequence ID" value="AGP29768.1"/>
    <property type="molecule type" value="Genomic_DNA"/>
</dbReference>
<dbReference type="RefSeq" id="WP_020440133.1">
    <property type="nucleotide sequence ID" value="NC_021663.1"/>
</dbReference>
<dbReference type="STRING" id="1200352.A606_00565"/>
<evidence type="ECO:0000313" key="3">
    <source>
        <dbReference type="Proteomes" id="UP000014809"/>
    </source>
</evidence>
<organism evidence="2 3">
    <name type="scientific">Corynebacterium terpenotabidum Y-11</name>
    <dbReference type="NCBI Taxonomy" id="1200352"/>
    <lineage>
        <taxon>Bacteria</taxon>
        <taxon>Bacillati</taxon>
        <taxon>Actinomycetota</taxon>
        <taxon>Actinomycetes</taxon>
        <taxon>Mycobacteriales</taxon>
        <taxon>Corynebacteriaceae</taxon>
        <taxon>Corynebacterium</taxon>
    </lineage>
</organism>
<reference evidence="2 3" key="1">
    <citation type="submission" date="2012-06" db="EMBL/GenBank/DDBJ databases">
        <title>Complete genome sequence of Corynebacterium terpenotabidum Y-11 (=DSM 44721).</title>
        <authorList>
            <person name="Ruckert C."/>
            <person name="Albersmeier A."/>
            <person name="Al-Dilaimi A."/>
            <person name="Szczepanowski R."/>
            <person name="Kalinowski J."/>
        </authorList>
    </citation>
    <scope>NUCLEOTIDE SEQUENCE [LARGE SCALE GENOMIC DNA]</scope>
    <source>
        <strain evidence="2 3">Y-11</strain>
    </source>
</reference>
<protein>
    <submittedName>
        <fullName evidence="2">Uncharacterized protein</fullName>
    </submittedName>
</protein>
<gene>
    <name evidence="2" type="ORF">A606_00565</name>
</gene>
<keyword evidence="3" id="KW-1185">Reference proteome</keyword>
<dbReference type="KEGG" id="cter:A606_00565"/>
<proteinExistence type="predicted"/>
<dbReference type="AlphaFoldDB" id="S4XGI7"/>
<dbReference type="Proteomes" id="UP000014809">
    <property type="component" value="Chromosome"/>
</dbReference>
<feature type="region of interest" description="Disordered" evidence="1">
    <location>
        <begin position="84"/>
        <end position="106"/>
    </location>
</feature>
<dbReference type="HOGENOM" id="CLU_378436_0_0_11"/>
<name>S4XGI7_9CORY</name>
<evidence type="ECO:0000256" key="1">
    <source>
        <dbReference type="SAM" id="MobiDB-lite"/>
    </source>
</evidence>
<dbReference type="PATRIC" id="fig|1200352.3.peg.108"/>
<accession>S4XGI7</accession>
<sequence length="732" mass="75731">MPDRHLDGQFTAMTDELAAVAASPAHPSLTQARDMADDLHHRISLESVHRAVPPVVLPGVAADCGPHPLRQLPELWRRHRRDPLRRPAHPDAVGHPGPDGVPLDGEGGRLPDLFRILWEDAPLAAAADPGTPLAEVDHLTDEAAEVLRRYGAGTAQVAAVRARVLLATGRVEQARELLDLVGDGGGEAGPPATAVTRCTVALLRGDLDTLLRVLNHGEATGARGREWTLLTAASLIPLAHVVDAATTVERLAGVVAAASGVPDLAPAMLHVISYLARAGQPETALSLLVRTVDTADLPVEAVPALQAVVEEGWSSDPASDLGARRLVTGGPTIRELAEQLTAPWQAAADALDLRNGRSMWTTLVPATRDYPVPPVEVADLAGIPGLRNLALPAALPAGLCGEELPGVGPVDVASLDAAEALCATVMYSLLGLQDAADAVVDRMRCFTAADGDARVLDVAAEFVRRADCAVGHGAGCFACARRVAPQSTGLLAEVDRAIRESVCAGTAHDAPSRVHAQISRWADAHPLVRRLISLDLLLAGCLPTRPAVELAVQGLWSAVRLLPRAVPLTGGALISTVHGAVAVDGTGEPVGRGIVDATVVGAVTTIARRLPTPPPGSRTGLVDHVADLADLAESLVGAGARYEAVTVCDAGLDAVGANWTGTGVACGLIRGEVGADDDGPVRLLRARSAALAGVGNAAASSRLAHQAAGAAEYRGRWRLAEDCRLEAAARRG</sequence>
<evidence type="ECO:0000313" key="2">
    <source>
        <dbReference type="EMBL" id="AGP29768.1"/>
    </source>
</evidence>
<dbReference type="eggNOG" id="ENOG5031UJM">
    <property type="taxonomic scope" value="Bacteria"/>
</dbReference>